<dbReference type="Pfam" id="PF03553">
    <property type="entry name" value="Na_H_antiporter"/>
    <property type="match status" value="1"/>
</dbReference>
<keyword evidence="7 9" id="KW-0472">Membrane</keyword>
<evidence type="ECO:0000256" key="6">
    <source>
        <dbReference type="ARBA" id="ARBA00022989"/>
    </source>
</evidence>
<comment type="caution">
    <text evidence="11">The sequence shown here is derived from an EMBL/GenBank/DDBJ whole genome shotgun (WGS) entry which is preliminary data.</text>
</comment>
<comment type="subcellular location">
    <subcellularLocation>
        <location evidence="1">Cell membrane</location>
        <topology evidence="1">Multi-pass membrane protein</topology>
    </subcellularLocation>
</comment>
<feature type="transmembrane region" description="Helical" evidence="9">
    <location>
        <begin position="314"/>
        <end position="337"/>
    </location>
</feature>
<feature type="transmembrane region" description="Helical" evidence="9">
    <location>
        <begin position="428"/>
        <end position="453"/>
    </location>
</feature>
<dbReference type="InterPro" id="IPR052180">
    <property type="entry name" value="NhaC_Na-H+_Antiporter"/>
</dbReference>
<feature type="transmembrane region" description="Helical" evidence="9">
    <location>
        <begin position="105"/>
        <end position="122"/>
    </location>
</feature>
<dbReference type="Proteomes" id="UP000295416">
    <property type="component" value="Unassembled WGS sequence"/>
</dbReference>
<organism evidence="11 12">
    <name type="scientific">Scopulibacillus darangshiensis</name>
    <dbReference type="NCBI Taxonomy" id="442528"/>
    <lineage>
        <taxon>Bacteria</taxon>
        <taxon>Bacillati</taxon>
        <taxon>Bacillota</taxon>
        <taxon>Bacilli</taxon>
        <taxon>Bacillales</taxon>
        <taxon>Sporolactobacillaceae</taxon>
        <taxon>Scopulibacillus</taxon>
    </lineage>
</organism>
<dbReference type="RefSeq" id="WP_132746191.1">
    <property type="nucleotide sequence ID" value="NZ_SLXK01000014.1"/>
</dbReference>
<evidence type="ECO:0000256" key="5">
    <source>
        <dbReference type="ARBA" id="ARBA00022692"/>
    </source>
</evidence>
<gene>
    <name evidence="11" type="ORF">EV207_1148</name>
</gene>
<dbReference type="AlphaFoldDB" id="A0A4V2SMW5"/>
<sequence length="472" mass="50710">MEKSLSGLKAAVLLMISFFIVLFGIILTKAPTPIVLMAAGAVVIALSLIWGVKWEDIEKDLLDSLRSMFIPILILLSVGMLIGAWMISGTIPVMIYYGLLILKPSFFLIVTAIVCSIMSVMAGTSWGTIGTLGVAFMAVSAGLGIPPAYTAGAIVVGAMFGDKMSPLSDTTVMASGVINVKIVDHIKHMLYTTIPGYLISLLLYSVLGFQFGSQTLNTEKVAVILSTLGQTFNLNPVIMLPPIVVLFLIFRRKPVLPVFGVGIFMGCLLALLFQDRSMLQIAEALNSGYTDSTNIPMVDDMLHQGGLSGMLDTMVLLIAAAIFGSPLRTAGVFQTIVETVTRFARQAKTMMTSALSLHAIFFMVTGSYYVTFAVLGPILAPLYDRHKLDRKNLSRTMEDTGTTFAPIIPWGVTGAYIAGTLNTPTVDYILFAPMTYLGIVFAVIYIFTGIGIAKTETTSKAAIKKSETTTGV</sequence>
<feature type="transmembrane region" description="Helical" evidence="9">
    <location>
        <begin position="404"/>
        <end position="422"/>
    </location>
</feature>
<keyword evidence="2" id="KW-0813">Transport</keyword>
<dbReference type="EMBL" id="SLXK01000014">
    <property type="protein sequence ID" value="TCP28886.1"/>
    <property type="molecule type" value="Genomic_DNA"/>
</dbReference>
<comment type="similarity">
    <text evidence="8">Belongs to the NhaC Na(+)/H(+) (TC 2.A.35) antiporter family.</text>
</comment>
<feature type="transmembrane region" description="Helical" evidence="9">
    <location>
        <begin position="134"/>
        <end position="160"/>
    </location>
</feature>
<protein>
    <submittedName>
        <fullName evidence="11">NhaC family Na+:H+ antiporter</fullName>
    </submittedName>
</protein>
<evidence type="ECO:0000256" key="3">
    <source>
        <dbReference type="ARBA" id="ARBA00022449"/>
    </source>
</evidence>
<dbReference type="InterPro" id="IPR004770">
    <property type="entry name" value="Na/H_antiport_NhaC"/>
</dbReference>
<keyword evidence="6 9" id="KW-1133">Transmembrane helix</keyword>
<feature type="domain" description="Na+/H+ antiporter NhaC-like C-terminal" evidence="10">
    <location>
        <begin position="157"/>
        <end position="450"/>
    </location>
</feature>
<evidence type="ECO:0000256" key="9">
    <source>
        <dbReference type="SAM" id="Phobius"/>
    </source>
</evidence>
<feature type="transmembrane region" description="Helical" evidence="9">
    <location>
        <begin position="189"/>
        <end position="209"/>
    </location>
</feature>
<feature type="transmembrane region" description="Helical" evidence="9">
    <location>
        <begin position="7"/>
        <end position="28"/>
    </location>
</feature>
<reference evidence="11 12" key="1">
    <citation type="submission" date="2019-03" db="EMBL/GenBank/DDBJ databases">
        <title>Genomic Encyclopedia of Type Strains, Phase IV (KMG-IV): sequencing the most valuable type-strain genomes for metagenomic binning, comparative biology and taxonomic classification.</title>
        <authorList>
            <person name="Goeker M."/>
        </authorList>
    </citation>
    <scope>NUCLEOTIDE SEQUENCE [LARGE SCALE GENOMIC DNA]</scope>
    <source>
        <strain evidence="11 12">DSM 19377</strain>
    </source>
</reference>
<keyword evidence="4" id="KW-1003">Cell membrane</keyword>
<evidence type="ECO:0000256" key="2">
    <source>
        <dbReference type="ARBA" id="ARBA00022448"/>
    </source>
</evidence>
<accession>A0A4V2SMW5</accession>
<dbReference type="InterPro" id="IPR018461">
    <property type="entry name" value="Na/H_Antiport_NhaC-like_C"/>
</dbReference>
<evidence type="ECO:0000313" key="12">
    <source>
        <dbReference type="Proteomes" id="UP000295416"/>
    </source>
</evidence>
<name>A0A4V2SMW5_9BACL</name>
<dbReference type="GO" id="GO:0005886">
    <property type="term" value="C:plasma membrane"/>
    <property type="evidence" value="ECO:0007669"/>
    <property type="project" value="UniProtKB-SubCell"/>
</dbReference>
<feature type="transmembrane region" description="Helical" evidence="9">
    <location>
        <begin position="357"/>
        <end position="383"/>
    </location>
</feature>
<evidence type="ECO:0000256" key="7">
    <source>
        <dbReference type="ARBA" id="ARBA00023136"/>
    </source>
</evidence>
<feature type="transmembrane region" description="Helical" evidence="9">
    <location>
        <begin position="221"/>
        <end position="249"/>
    </location>
</feature>
<feature type="transmembrane region" description="Helical" evidence="9">
    <location>
        <begin position="34"/>
        <end position="52"/>
    </location>
</feature>
<evidence type="ECO:0000313" key="11">
    <source>
        <dbReference type="EMBL" id="TCP28886.1"/>
    </source>
</evidence>
<keyword evidence="12" id="KW-1185">Reference proteome</keyword>
<evidence type="ECO:0000256" key="8">
    <source>
        <dbReference type="ARBA" id="ARBA00038435"/>
    </source>
</evidence>
<dbReference type="GO" id="GO:0015297">
    <property type="term" value="F:antiporter activity"/>
    <property type="evidence" value="ECO:0007669"/>
    <property type="project" value="UniProtKB-KW"/>
</dbReference>
<proteinExistence type="inferred from homology"/>
<dbReference type="NCBIfam" id="TIGR00931">
    <property type="entry name" value="antiport_nhaC"/>
    <property type="match status" value="1"/>
</dbReference>
<keyword evidence="5 9" id="KW-0812">Transmembrane</keyword>
<dbReference type="PANTHER" id="PTHR33451">
    <property type="entry name" value="MALATE-2H(+)/NA(+)-LACTATE ANTIPORTER"/>
    <property type="match status" value="1"/>
</dbReference>
<evidence type="ECO:0000256" key="4">
    <source>
        <dbReference type="ARBA" id="ARBA00022475"/>
    </source>
</evidence>
<dbReference type="OrthoDB" id="9762978at2"/>
<feature type="transmembrane region" description="Helical" evidence="9">
    <location>
        <begin position="73"/>
        <end position="99"/>
    </location>
</feature>
<keyword evidence="3" id="KW-0050">Antiport</keyword>
<dbReference type="PANTHER" id="PTHR33451:SF3">
    <property type="entry name" value="MALATE-2H(+)_NA(+)-LACTATE ANTIPORTER"/>
    <property type="match status" value="1"/>
</dbReference>
<evidence type="ECO:0000259" key="10">
    <source>
        <dbReference type="Pfam" id="PF03553"/>
    </source>
</evidence>
<feature type="transmembrane region" description="Helical" evidence="9">
    <location>
        <begin position="255"/>
        <end position="273"/>
    </location>
</feature>
<evidence type="ECO:0000256" key="1">
    <source>
        <dbReference type="ARBA" id="ARBA00004651"/>
    </source>
</evidence>